<proteinExistence type="predicted"/>
<dbReference type="Pfam" id="PF19545">
    <property type="entry name" value="DUF6069"/>
    <property type="match status" value="1"/>
</dbReference>
<organism evidence="2 3">
    <name type="scientific">Microtetraspora malaysiensis</name>
    <dbReference type="NCBI Taxonomy" id="161358"/>
    <lineage>
        <taxon>Bacteria</taxon>
        <taxon>Bacillati</taxon>
        <taxon>Actinomycetota</taxon>
        <taxon>Actinomycetes</taxon>
        <taxon>Streptosporangiales</taxon>
        <taxon>Streptosporangiaceae</taxon>
        <taxon>Microtetraspora</taxon>
    </lineage>
</organism>
<reference evidence="2 3" key="1">
    <citation type="submission" date="2024-10" db="EMBL/GenBank/DDBJ databases">
        <title>The Natural Products Discovery Center: Release of the First 8490 Sequenced Strains for Exploring Actinobacteria Biosynthetic Diversity.</title>
        <authorList>
            <person name="Kalkreuter E."/>
            <person name="Kautsar S.A."/>
            <person name="Yang D."/>
            <person name="Bader C.D."/>
            <person name="Teijaro C.N."/>
            <person name="Fluegel L."/>
            <person name="Davis C.M."/>
            <person name="Simpson J.R."/>
            <person name="Lauterbach L."/>
            <person name="Steele A.D."/>
            <person name="Gui C."/>
            <person name="Meng S."/>
            <person name="Li G."/>
            <person name="Viehrig K."/>
            <person name="Ye F."/>
            <person name="Su P."/>
            <person name="Kiefer A.F."/>
            <person name="Nichols A."/>
            <person name="Cepeda A.J."/>
            <person name="Yan W."/>
            <person name="Fan B."/>
            <person name="Jiang Y."/>
            <person name="Adhikari A."/>
            <person name="Zheng C.-J."/>
            <person name="Schuster L."/>
            <person name="Cowan T.M."/>
            <person name="Smanski M.J."/>
            <person name="Chevrette M.G."/>
            <person name="De Carvalho L.P.S."/>
            <person name="Shen B."/>
        </authorList>
    </citation>
    <scope>NUCLEOTIDE SEQUENCE [LARGE SCALE GENOMIC DNA]</scope>
    <source>
        <strain evidence="2 3">NPDC002173</strain>
    </source>
</reference>
<gene>
    <name evidence="2" type="ORF">ACFYXI_29645</name>
</gene>
<evidence type="ECO:0000313" key="2">
    <source>
        <dbReference type="EMBL" id="MFF3669759.1"/>
    </source>
</evidence>
<dbReference type="InterPro" id="IPR045713">
    <property type="entry name" value="DUF6069"/>
</dbReference>
<keyword evidence="1" id="KW-1133">Transmembrane helix</keyword>
<feature type="transmembrane region" description="Helical" evidence="1">
    <location>
        <begin position="79"/>
        <end position="95"/>
    </location>
</feature>
<keyword evidence="3" id="KW-1185">Reference proteome</keyword>
<evidence type="ECO:0000256" key="1">
    <source>
        <dbReference type="SAM" id="Phobius"/>
    </source>
</evidence>
<keyword evidence="1" id="KW-0812">Transmembrane</keyword>
<comment type="caution">
    <text evidence="2">The sequence shown here is derived from an EMBL/GenBank/DDBJ whole genome shotgun (WGS) entry which is preliminary data.</text>
</comment>
<dbReference type="RefSeq" id="WP_387416036.1">
    <property type="nucleotide sequence ID" value="NZ_JBIASD010000024.1"/>
</dbReference>
<feature type="transmembrane region" description="Helical" evidence="1">
    <location>
        <begin position="48"/>
        <end position="67"/>
    </location>
</feature>
<dbReference type="EMBL" id="JBIASD010000024">
    <property type="protein sequence ID" value="MFF3669759.1"/>
    <property type="molecule type" value="Genomic_DNA"/>
</dbReference>
<name>A0ABW6SXM3_9ACTN</name>
<keyword evidence="1" id="KW-0472">Membrane</keyword>
<sequence length="125" mass="12648">MNTSVKRLLLTVIGAPAAALAVWALAVPVAGTTLTARMGDSTQPVGPVLVVVTSLLAGLAGWGLLAVLERFASQPGRTWTIVALIVLALSLFGPIGNAVGIAATLVLLLLHLVVGAVLVLGLARR</sequence>
<accession>A0ABW6SXM3</accession>
<protein>
    <submittedName>
        <fullName evidence="2">DUF6069 family protein</fullName>
    </submittedName>
</protein>
<dbReference type="Proteomes" id="UP001602013">
    <property type="component" value="Unassembled WGS sequence"/>
</dbReference>
<evidence type="ECO:0000313" key="3">
    <source>
        <dbReference type="Proteomes" id="UP001602013"/>
    </source>
</evidence>
<feature type="transmembrane region" description="Helical" evidence="1">
    <location>
        <begin position="101"/>
        <end position="123"/>
    </location>
</feature>